<name>A0A1H5LJH1_9MICO</name>
<protein>
    <submittedName>
        <fullName evidence="2">Methyltransferase domain-containing protein</fullName>
    </submittedName>
</protein>
<evidence type="ECO:0000313" key="3">
    <source>
        <dbReference type="Proteomes" id="UP000199220"/>
    </source>
</evidence>
<dbReference type="AlphaFoldDB" id="A0A1H5LJH1"/>
<evidence type="ECO:0000313" key="2">
    <source>
        <dbReference type="EMBL" id="SEE76318.1"/>
    </source>
</evidence>
<dbReference type="CDD" id="cd02440">
    <property type="entry name" value="AdoMet_MTases"/>
    <property type="match status" value="1"/>
</dbReference>
<dbReference type="SUPFAM" id="SSF53335">
    <property type="entry name" value="S-adenosyl-L-methionine-dependent methyltransferases"/>
    <property type="match status" value="1"/>
</dbReference>
<organism evidence="2 3">
    <name type="scientific">Ruania alba</name>
    <dbReference type="NCBI Taxonomy" id="648782"/>
    <lineage>
        <taxon>Bacteria</taxon>
        <taxon>Bacillati</taxon>
        <taxon>Actinomycetota</taxon>
        <taxon>Actinomycetes</taxon>
        <taxon>Micrococcales</taxon>
        <taxon>Ruaniaceae</taxon>
        <taxon>Ruania</taxon>
    </lineage>
</organism>
<dbReference type="Proteomes" id="UP000199220">
    <property type="component" value="Unassembled WGS sequence"/>
</dbReference>
<keyword evidence="3" id="KW-1185">Reference proteome</keyword>
<dbReference type="Pfam" id="PF13649">
    <property type="entry name" value="Methyltransf_25"/>
    <property type="match status" value="1"/>
</dbReference>
<dbReference type="EMBL" id="FNTX01000002">
    <property type="protein sequence ID" value="SEE76318.1"/>
    <property type="molecule type" value="Genomic_DNA"/>
</dbReference>
<reference evidence="3" key="1">
    <citation type="submission" date="2016-10" db="EMBL/GenBank/DDBJ databases">
        <authorList>
            <person name="Varghese N."/>
            <person name="Submissions S."/>
        </authorList>
    </citation>
    <scope>NUCLEOTIDE SEQUENCE [LARGE SCALE GENOMIC DNA]</scope>
    <source>
        <strain evidence="3">DSM 21368</strain>
    </source>
</reference>
<keyword evidence="2" id="KW-0808">Transferase</keyword>
<dbReference type="PANTHER" id="PTHR42912">
    <property type="entry name" value="METHYLTRANSFERASE"/>
    <property type="match status" value="1"/>
</dbReference>
<dbReference type="Gene3D" id="3.40.50.150">
    <property type="entry name" value="Vaccinia Virus protein VP39"/>
    <property type="match status" value="1"/>
</dbReference>
<dbReference type="InterPro" id="IPR050508">
    <property type="entry name" value="Methyltransf_Superfamily"/>
</dbReference>
<dbReference type="GO" id="GO:0008168">
    <property type="term" value="F:methyltransferase activity"/>
    <property type="evidence" value="ECO:0007669"/>
    <property type="project" value="UniProtKB-KW"/>
</dbReference>
<sequence>MHAYGARAGEYVEKVGSIEAVHPEDLDLVLGWARGLRGPVIDVGCGPGQWTDALHRAGVQVEGVDPTPQFLAFARAQFPEVPFREGRAEDLGVPDGSLAGVLSWYSLIHTEPGRIDTALVTMARALRPGGEFLMGFFAGEAGETGPVQFDHKVVRAYRWPAHVLAAQVAGAGFEILDTQTRIDSGHRPHGGIRARLAT</sequence>
<dbReference type="GO" id="GO:0032259">
    <property type="term" value="P:methylation"/>
    <property type="evidence" value="ECO:0007669"/>
    <property type="project" value="UniProtKB-KW"/>
</dbReference>
<gene>
    <name evidence="2" type="ORF">SAMN04488554_2808</name>
</gene>
<proteinExistence type="predicted"/>
<evidence type="ECO:0000259" key="1">
    <source>
        <dbReference type="Pfam" id="PF13649"/>
    </source>
</evidence>
<dbReference type="InterPro" id="IPR029063">
    <property type="entry name" value="SAM-dependent_MTases_sf"/>
</dbReference>
<keyword evidence="2" id="KW-0489">Methyltransferase</keyword>
<accession>A0A1H5LJH1</accession>
<feature type="domain" description="Methyltransferase" evidence="1">
    <location>
        <begin position="40"/>
        <end position="130"/>
    </location>
</feature>
<dbReference type="STRING" id="648782.SAMN04488554_2808"/>
<dbReference type="InterPro" id="IPR041698">
    <property type="entry name" value="Methyltransf_25"/>
</dbReference>